<evidence type="ECO:0000313" key="3">
    <source>
        <dbReference type="Proteomes" id="UP000679307"/>
    </source>
</evidence>
<keyword evidence="3" id="KW-1185">Reference proteome</keyword>
<dbReference type="SUPFAM" id="SSF50129">
    <property type="entry name" value="GroES-like"/>
    <property type="match status" value="1"/>
</dbReference>
<accession>A0ABX8EME2</accession>
<dbReference type="InterPro" id="IPR020843">
    <property type="entry name" value="ER"/>
</dbReference>
<dbReference type="CDD" id="cd05289">
    <property type="entry name" value="MDR_like_2"/>
    <property type="match status" value="1"/>
</dbReference>
<evidence type="ECO:0000313" key="2">
    <source>
        <dbReference type="EMBL" id="QVT81439.1"/>
    </source>
</evidence>
<dbReference type="PANTHER" id="PTHR43482">
    <property type="entry name" value="PROTEIN AST1-RELATED"/>
    <property type="match status" value="1"/>
</dbReference>
<dbReference type="InterPro" id="IPR013154">
    <property type="entry name" value="ADH-like_N"/>
</dbReference>
<dbReference type="Gene3D" id="3.40.50.720">
    <property type="entry name" value="NAD(P)-binding Rossmann-like Domain"/>
    <property type="match status" value="1"/>
</dbReference>
<dbReference type="Pfam" id="PF13602">
    <property type="entry name" value="ADH_zinc_N_2"/>
    <property type="match status" value="1"/>
</dbReference>
<organism evidence="2 3">
    <name type="scientific">Nocardioides aquaticus</name>
    <dbReference type="NCBI Taxonomy" id="160826"/>
    <lineage>
        <taxon>Bacteria</taxon>
        <taxon>Bacillati</taxon>
        <taxon>Actinomycetota</taxon>
        <taxon>Actinomycetes</taxon>
        <taxon>Propionibacteriales</taxon>
        <taxon>Nocardioidaceae</taxon>
        <taxon>Nocardioides</taxon>
    </lineage>
</organism>
<dbReference type="EMBL" id="CP075371">
    <property type="protein sequence ID" value="QVT81439.1"/>
    <property type="molecule type" value="Genomic_DNA"/>
</dbReference>
<dbReference type="Pfam" id="PF08240">
    <property type="entry name" value="ADH_N"/>
    <property type="match status" value="1"/>
</dbReference>
<evidence type="ECO:0000259" key="1">
    <source>
        <dbReference type="SMART" id="SM00829"/>
    </source>
</evidence>
<dbReference type="InterPro" id="IPR011032">
    <property type="entry name" value="GroES-like_sf"/>
</dbReference>
<gene>
    <name evidence="2" type="ORF">ENKNEFLB_03849</name>
</gene>
<dbReference type="PANTHER" id="PTHR43482:SF1">
    <property type="entry name" value="PROTEIN AST1-RELATED"/>
    <property type="match status" value="1"/>
</dbReference>
<dbReference type="Gene3D" id="3.90.180.10">
    <property type="entry name" value="Medium-chain alcohol dehydrogenases, catalytic domain"/>
    <property type="match status" value="1"/>
</dbReference>
<name>A0ABX8EME2_9ACTN</name>
<feature type="domain" description="Enoyl reductase (ER)" evidence="1">
    <location>
        <begin position="10"/>
        <end position="314"/>
    </location>
</feature>
<reference evidence="2 3" key="1">
    <citation type="submission" date="2021-05" db="EMBL/GenBank/DDBJ databases">
        <title>Complete genome of Nocardioides aquaticus KCTC 9944T isolated from meromictic and hypersaline Ekho Lake, Antarctica.</title>
        <authorList>
            <person name="Hwang K."/>
            <person name="Kim K.M."/>
            <person name="Choe H."/>
        </authorList>
    </citation>
    <scope>NUCLEOTIDE SEQUENCE [LARGE SCALE GENOMIC DNA]</scope>
    <source>
        <strain evidence="2 3">KCTC 9944</strain>
    </source>
</reference>
<dbReference type="InterPro" id="IPR052585">
    <property type="entry name" value="Lipid_raft_assoc_Zn_ADH"/>
</dbReference>
<dbReference type="RefSeq" id="WP_214056814.1">
    <property type="nucleotide sequence ID" value="NZ_BAAAHS010000011.1"/>
</dbReference>
<dbReference type="InterPro" id="IPR036291">
    <property type="entry name" value="NAD(P)-bd_dom_sf"/>
</dbReference>
<dbReference type="SMART" id="SM00829">
    <property type="entry name" value="PKS_ER"/>
    <property type="match status" value="1"/>
</dbReference>
<proteinExistence type="predicted"/>
<dbReference type="Proteomes" id="UP000679307">
    <property type="component" value="Chromosome"/>
</dbReference>
<sequence>MRAIGVIEYGGPEALREVELEQEPLGPDEVRIAVTHAAVNPTDTLVRNGARAEGDRAPDVADVPGMDVAGRVVELGADVGERDGEWLSVGDPVMGIVVPSGQHGAYRTDLVLPFDSVAHVPDGASGASASTLPMNGLTAWLALDHLGLEPGQTLAVTGAAGAFGGYVVQLAKVRGLRVVADAAETDRDLVTGLGADVVVERGDGFADAVLREVPDGVDGLADGALLGEKALPAVRDGGAVATVRGYEGDGSRGLRVTPVWVRDAARRRDALEELRVLASDGRITLRVADVLPAARAAEAHRRLEAGGVRGRLVLDLS</sequence>
<protein>
    <submittedName>
        <fullName evidence="2">Zinc-type alcohol dehydrogenase-like protein</fullName>
    </submittedName>
</protein>
<dbReference type="SUPFAM" id="SSF51735">
    <property type="entry name" value="NAD(P)-binding Rossmann-fold domains"/>
    <property type="match status" value="1"/>
</dbReference>